<dbReference type="InterPro" id="IPR015798">
    <property type="entry name" value="Cu_amine_oxidase_C"/>
</dbReference>
<proteinExistence type="inferred from homology"/>
<reference evidence="3 4" key="1">
    <citation type="submission" date="2015-04" db="EMBL/GenBank/DDBJ databases">
        <title>Lasius niger genome sequencing.</title>
        <authorList>
            <person name="Konorov E.A."/>
            <person name="Nikitin M.A."/>
            <person name="Kirill M.V."/>
            <person name="Chang P."/>
        </authorList>
    </citation>
    <scope>NUCLEOTIDE SEQUENCE [LARGE SCALE GENOMIC DNA]</scope>
    <source>
        <tissue evidence="3">Whole</tissue>
    </source>
</reference>
<keyword evidence="1" id="KW-0186">Copper</keyword>
<comment type="caution">
    <text evidence="3">The sequence shown here is derived from an EMBL/GenBank/DDBJ whole genome shotgun (WGS) entry which is preliminary data.</text>
</comment>
<keyword evidence="1" id="KW-0801">TPQ</keyword>
<evidence type="ECO:0000259" key="2">
    <source>
        <dbReference type="Pfam" id="PF01179"/>
    </source>
</evidence>
<dbReference type="GO" id="GO:0008131">
    <property type="term" value="F:primary methylamine oxidase activity"/>
    <property type="evidence" value="ECO:0007669"/>
    <property type="project" value="InterPro"/>
</dbReference>
<dbReference type="Pfam" id="PF01179">
    <property type="entry name" value="Cu_amine_oxid"/>
    <property type="match status" value="1"/>
</dbReference>
<sequence length="161" mass="18020">NHQHIFVARIDPAIDSYGERDTQVVVEESHGAETDPGTNPFGNLYRVRRQTVDRATWIDAEPRLGRLLKLENAHKRNAVSGNKVGYRLLAPATQTMLANDDSLMARRAPFAKHHTWVTGFRDGEFWAAGEFTNQSRGEDGGVGEMVKRGDWFTDEARNGVA</sequence>
<keyword evidence="4" id="KW-1185">Reference proteome</keyword>
<dbReference type="InterPro" id="IPR000269">
    <property type="entry name" value="Cu_amine_oxidase"/>
</dbReference>
<comment type="cofactor">
    <cofactor evidence="1">
        <name>Cu cation</name>
        <dbReference type="ChEBI" id="CHEBI:23378"/>
    </cofactor>
    <text evidence="1">Contains 1 topaquinone per subunit.</text>
</comment>
<keyword evidence="1" id="KW-0479">Metal-binding</keyword>
<dbReference type="EC" id="1.4.3.-" evidence="1"/>
<gene>
    <name evidence="3" type="ORF">RF55_26495</name>
</gene>
<comment type="PTM">
    <text evidence="1">Topaquinone (TPQ) is generated by copper-dependent autoxidation of a specific tyrosyl residue.</text>
</comment>
<dbReference type="InterPro" id="IPR036460">
    <property type="entry name" value="Cu_amine_oxidase_C_sf"/>
</dbReference>
<protein>
    <recommendedName>
        <fullName evidence="1">Amine oxidase</fullName>
        <ecNumber evidence="1">1.4.3.-</ecNumber>
    </recommendedName>
</protein>
<dbReference type="STRING" id="67767.A0A0J7JSV6"/>
<evidence type="ECO:0000256" key="1">
    <source>
        <dbReference type="RuleBase" id="RU000672"/>
    </source>
</evidence>
<dbReference type="Gene3D" id="2.70.98.20">
    <property type="entry name" value="Copper amine oxidase, catalytic domain"/>
    <property type="match status" value="1"/>
</dbReference>
<dbReference type="SUPFAM" id="SSF49998">
    <property type="entry name" value="Amine oxidase catalytic domain"/>
    <property type="match status" value="1"/>
</dbReference>
<dbReference type="PANTHER" id="PTHR10638:SF91">
    <property type="entry name" value="AMINE OXIDASE"/>
    <property type="match status" value="1"/>
</dbReference>
<accession>A0A0J7JSV6</accession>
<dbReference type="GO" id="GO:0009308">
    <property type="term" value="P:amine metabolic process"/>
    <property type="evidence" value="ECO:0007669"/>
    <property type="project" value="UniProtKB-UniRule"/>
</dbReference>
<organism evidence="3 4">
    <name type="scientific">Lasius niger</name>
    <name type="common">Black garden ant</name>
    <dbReference type="NCBI Taxonomy" id="67767"/>
    <lineage>
        <taxon>Eukaryota</taxon>
        <taxon>Metazoa</taxon>
        <taxon>Ecdysozoa</taxon>
        <taxon>Arthropoda</taxon>
        <taxon>Hexapoda</taxon>
        <taxon>Insecta</taxon>
        <taxon>Pterygota</taxon>
        <taxon>Neoptera</taxon>
        <taxon>Endopterygota</taxon>
        <taxon>Hymenoptera</taxon>
        <taxon>Apocrita</taxon>
        <taxon>Aculeata</taxon>
        <taxon>Formicoidea</taxon>
        <taxon>Formicidae</taxon>
        <taxon>Formicinae</taxon>
        <taxon>Lasius</taxon>
        <taxon>Lasius</taxon>
    </lineage>
</organism>
<dbReference type="AlphaFoldDB" id="A0A0J7JSV6"/>
<dbReference type="GO" id="GO:0005507">
    <property type="term" value="F:copper ion binding"/>
    <property type="evidence" value="ECO:0007669"/>
    <property type="project" value="InterPro"/>
</dbReference>
<evidence type="ECO:0000313" key="4">
    <source>
        <dbReference type="Proteomes" id="UP000036403"/>
    </source>
</evidence>
<dbReference type="GO" id="GO:0048038">
    <property type="term" value="F:quinone binding"/>
    <property type="evidence" value="ECO:0007669"/>
    <property type="project" value="InterPro"/>
</dbReference>
<evidence type="ECO:0000313" key="3">
    <source>
        <dbReference type="EMBL" id="KMQ81388.1"/>
    </source>
</evidence>
<dbReference type="PANTHER" id="PTHR10638">
    <property type="entry name" value="COPPER AMINE OXIDASE"/>
    <property type="match status" value="1"/>
</dbReference>
<dbReference type="OrthoDB" id="5379943at2759"/>
<dbReference type="Proteomes" id="UP000036403">
    <property type="component" value="Unassembled WGS sequence"/>
</dbReference>
<feature type="domain" description="Copper amine oxidase catalytic" evidence="2">
    <location>
        <begin position="1"/>
        <end position="154"/>
    </location>
</feature>
<dbReference type="EMBL" id="LBMM01036008">
    <property type="protein sequence ID" value="KMQ81388.1"/>
    <property type="molecule type" value="Genomic_DNA"/>
</dbReference>
<comment type="similarity">
    <text evidence="1">Belongs to the copper/topaquinone oxidase family.</text>
</comment>
<keyword evidence="1" id="KW-0560">Oxidoreductase</keyword>
<dbReference type="PaxDb" id="67767-A0A0J7JSV6"/>
<name>A0A0J7JSV6_LASNI</name>
<feature type="non-terminal residue" evidence="3">
    <location>
        <position position="1"/>
    </location>
</feature>
<feature type="non-terminal residue" evidence="3">
    <location>
        <position position="161"/>
    </location>
</feature>